<protein>
    <submittedName>
        <fullName evidence="2">Peptidase</fullName>
    </submittedName>
</protein>
<feature type="transmembrane region" description="Helical" evidence="1">
    <location>
        <begin position="65"/>
        <end position="86"/>
    </location>
</feature>
<reference evidence="2 3" key="1">
    <citation type="journal article" date="2015" name="Genome Announc.">
        <title>Draft Genome of the Euendolithic (true boring) Cyanobacterium Mastigocoleus testarum strain BC008.</title>
        <authorList>
            <person name="Guida B.S."/>
            <person name="Garcia-Pichel F."/>
        </authorList>
    </citation>
    <scope>NUCLEOTIDE SEQUENCE [LARGE SCALE GENOMIC DNA]</scope>
    <source>
        <strain evidence="2 3">BC008</strain>
    </source>
</reference>
<accession>A0A0V7ZUA7</accession>
<feature type="transmembrane region" description="Helical" evidence="1">
    <location>
        <begin position="12"/>
        <end position="34"/>
    </location>
</feature>
<evidence type="ECO:0000256" key="1">
    <source>
        <dbReference type="SAM" id="Phobius"/>
    </source>
</evidence>
<evidence type="ECO:0000313" key="3">
    <source>
        <dbReference type="Proteomes" id="UP000053372"/>
    </source>
</evidence>
<keyword evidence="1" id="KW-1133">Transmembrane helix</keyword>
<keyword evidence="1" id="KW-0812">Transmembrane</keyword>
<evidence type="ECO:0000313" key="2">
    <source>
        <dbReference type="EMBL" id="KST68236.1"/>
    </source>
</evidence>
<sequence>MKLNQSLRKWHRTIAPIVLLPLLITVFTGVTYRISKDWFGLSRDQVHFLMVLHEGEYFGHKLEPVYVLLNGLGLLWMLATGGAMLFQNLQKFFKRSRDYRQSKQVPQTSTDSDSNSD</sequence>
<organism evidence="2 3">
    <name type="scientific">Mastigocoleus testarum BC008</name>
    <dbReference type="NCBI Taxonomy" id="371196"/>
    <lineage>
        <taxon>Bacteria</taxon>
        <taxon>Bacillati</taxon>
        <taxon>Cyanobacteriota</taxon>
        <taxon>Cyanophyceae</taxon>
        <taxon>Nostocales</taxon>
        <taxon>Hapalosiphonaceae</taxon>
        <taxon>Mastigocoleus</taxon>
    </lineage>
</organism>
<comment type="caution">
    <text evidence="2">The sequence shown here is derived from an EMBL/GenBank/DDBJ whole genome shotgun (WGS) entry which is preliminary data.</text>
</comment>
<dbReference type="OrthoDB" id="574468at2"/>
<keyword evidence="3" id="KW-1185">Reference proteome</keyword>
<dbReference type="RefSeq" id="WP_027845111.1">
    <property type="nucleotide sequence ID" value="NZ_LMTZ01000075.1"/>
</dbReference>
<dbReference type="EMBL" id="LMTZ01000075">
    <property type="protein sequence ID" value="KST68236.1"/>
    <property type="molecule type" value="Genomic_DNA"/>
</dbReference>
<name>A0A0V7ZUA7_9CYAN</name>
<proteinExistence type="predicted"/>
<dbReference type="Proteomes" id="UP000053372">
    <property type="component" value="Unassembled WGS sequence"/>
</dbReference>
<dbReference type="AlphaFoldDB" id="A0A0V7ZUA7"/>
<keyword evidence="1" id="KW-0472">Membrane</keyword>
<gene>
    <name evidence="2" type="ORF">BC008_00300</name>
</gene>